<keyword evidence="10" id="KW-0472">Membrane</keyword>
<evidence type="ECO:0000256" key="6">
    <source>
        <dbReference type="ARBA" id="ARBA00022989"/>
    </source>
</evidence>
<dbReference type="Gene3D" id="1.10.630.10">
    <property type="entry name" value="Cytochrome P450"/>
    <property type="match status" value="2"/>
</dbReference>
<dbReference type="GO" id="GO:0005506">
    <property type="term" value="F:iron ion binding"/>
    <property type="evidence" value="ECO:0007669"/>
    <property type="project" value="InterPro"/>
</dbReference>
<keyword evidence="12" id="KW-1185">Reference proteome</keyword>
<name>A0AA88X894_9ASTE</name>
<organism evidence="11 12">
    <name type="scientific">Escallonia herrerae</name>
    <dbReference type="NCBI Taxonomy" id="1293975"/>
    <lineage>
        <taxon>Eukaryota</taxon>
        <taxon>Viridiplantae</taxon>
        <taxon>Streptophyta</taxon>
        <taxon>Embryophyta</taxon>
        <taxon>Tracheophyta</taxon>
        <taxon>Spermatophyta</taxon>
        <taxon>Magnoliopsida</taxon>
        <taxon>eudicotyledons</taxon>
        <taxon>Gunneridae</taxon>
        <taxon>Pentapetalae</taxon>
        <taxon>asterids</taxon>
        <taxon>campanulids</taxon>
        <taxon>Escalloniales</taxon>
        <taxon>Escalloniaceae</taxon>
        <taxon>Escallonia</taxon>
    </lineage>
</organism>
<comment type="caution">
    <text evidence="11">The sequence shown here is derived from an EMBL/GenBank/DDBJ whole genome shotgun (WGS) entry which is preliminary data.</text>
</comment>
<dbReference type="GO" id="GO:0016705">
    <property type="term" value="F:oxidoreductase activity, acting on paired donors, with incorporation or reduction of molecular oxygen"/>
    <property type="evidence" value="ECO:0007669"/>
    <property type="project" value="InterPro"/>
</dbReference>
<evidence type="ECO:0000256" key="3">
    <source>
        <dbReference type="ARBA" id="ARBA00022617"/>
    </source>
</evidence>
<dbReference type="GO" id="GO:0016020">
    <property type="term" value="C:membrane"/>
    <property type="evidence" value="ECO:0007669"/>
    <property type="project" value="UniProtKB-SubCell"/>
</dbReference>
<dbReference type="AlphaFoldDB" id="A0AA88X894"/>
<dbReference type="InterPro" id="IPR001128">
    <property type="entry name" value="Cyt_P450"/>
</dbReference>
<proteinExistence type="inferred from homology"/>
<keyword evidence="8" id="KW-0408">Iron</keyword>
<keyword evidence="9" id="KW-0503">Monooxygenase</keyword>
<evidence type="ECO:0008006" key="13">
    <source>
        <dbReference type="Google" id="ProtNLM"/>
    </source>
</evidence>
<dbReference type="PANTHER" id="PTHR24282">
    <property type="entry name" value="CYTOCHROME P450 FAMILY MEMBER"/>
    <property type="match status" value="1"/>
</dbReference>
<dbReference type="SUPFAM" id="SSF48264">
    <property type="entry name" value="Cytochrome P450"/>
    <property type="match status" value="1"/>
</dbReference>
<dbReference type="GO" id="GO:0004497">
    <property type="term" value="F:monooxygenase activity"/>
    <property type="evidence" value="ECO:0007669"/>
    <property type="project" value="UniProtKB-KW"/>
</dbReference>
<evidence type="ECO:0000256" key="2">
    <source>
        <dbReference type="ARBA" id="ARBA00010617"/>
    </source>
</evidence>
<reference evidence="11" key="1">
    <citation type="submission" date="2022-12" db="EMBL/GenBank/DDBJ databases">
        <title>Draft genome assemblies for two species of Escallonia (Escalloniales).</title>
        <authorList>
            <person name="Chanderbali A."/>
            <person name="Dervinis C."/>
            <person name="Anghel I."/>
            <person name="Soltis D."/>
            <person name="Soltis P."/>
            <person name="Zapata F."/>
        </authorList>
    </citation>
    <scope>NUCLEOTIDE SEQUENCE</scope>
    <source>
        <strain evidence="11">UCBG64.0493</strain>
        <tissue evidence="11">Leaf</tissue>
    </source>
</reference>
<keyword evidence="3" id="KW-0349">Heme</keyword>
<keyword evidence="4" id="KW-0812">Transmembrane</keyword>
<evidence type="ECO:0000313" key="12">
    <source>
        <dbReference type="Proteomes" id="UP001188597"/>
    </source>
</evidence>
<keyword evidence="6" id="KW-1133">Transmembrane helix</keyword>
<evidence type="ECO:0000256" key="7">
    <source>
        <dbReference type="ARBA" id="ARBA00023002"/>
    </source>
</evidence>
<evidence type="ECO:0000256" key="4">
    <source>
        <dbReference type="ARBA" id="ARBA00022692"/>
    </source>
</evidence>
<evidence type="ECO:0000256" key="5">
    <source>
        <dbReference type="ARBA" id="ARBA00022723"/>
    </source>
</evidence>
<keyword evidence="7" id="KW-0560">Oxidoreductase</keyword>
<sequence>MMTEAWSKPMALSHQIAPRVNPFYHQMVQNHVDVCNVGKISVAWIETRPRLIVADPELMRLILVDKQGHFRKPPVNPLVDVLTLGVSTLERQKWAKRRKLISPAFHHIQFSPNLRDIGVNCFIEGGDYVIARSAFGSSLEEGKKIFELQQEQVVLLIEASQALYVRGLRFLPTKKNKRRYEIDNEIKCMLRNMIQKKEVTVHYGEPFGDDLLGLLLRCKGELDNEMRTEDVIEECKLFYFAGQETTANWLTWTIIVLSMHPNWQDKVFALQNIFFTNKPERFSEGVPKAFFPFGWGPRFCSGQSFAMLEAKLALAMILQNFSFELSPPYMHAPYTTTITLKPQHGAPVILHQL</sequence>
<dbReference type="Proteomes" id="UP001188597">
    <property type="component" value="Unassembled WGS sequence"/>
</dbReference>
<protein>
    <recommendedName>
        <fullName evidence="13">Cytochrome P450</fullName>
    </recommendedName>
</protein>
<evidence type="ECO:0000313" key="11">
    <source>
        <dbReference type="EMBL" id="KAK3041742.1"/>
    </source>
</evidence>
<evidence type="ECO:0000256" key="8">
    <source>
        <dbReference type="ARBA" id="ARBA00023004"/>
    </source>
</evidence>
<keyword evidence="5" id="KW-0479">Metal-binding</keyword>
<dbReference type="EMBL" id="JAVXUP010000029">
    <property type="protein sequence ID" value="KAK3041742.1"/>
    <property type="molecule type" value="Genomic_DNA"/>
</dbReference>
<comment type="similarity">
    <text evidence="2">Belongs to the cytochrome P450 family.</text>
</comment>
<evidence type="ECO:0000256" key="1">
    <source>
        <dbReference type="ARBA" id="ARBA00004370"/>
    </source>
</evidence>
<dbReference type="GO" id="GO:0020037">
    <property type="term" value="F:heme binding"/>
    <property type="evidence" value="ECO:0007669"/>
    <property type="project" value="InterPro"/>
</dbReference>
<dbReference type="InterPro" id="IPR050665">
    <property type="entry name" value="Cytochrome_P450_Monooxygen"/>
</dbReference>
<dbReference type="InterPro" id="IPR036396">
    <property type="entry name" value="Cyt_P450_sf"/>
</dbReference>
<evidence type="ECO:0000256" key="9">
    <source>
        <dbReference type="ARBA" id="ARBA00023033"/>
    </source>
</evidence>
<dbReference type="PANTHER" id="PTHR24282:SF148">
    <property type="entry name" value="CYTOCHROME P450 72A15-LIKE"/>
    <property type="match status" value="1"/>
</dbReference>
<dbReference type="Pfam" id="PF00067">
    <property type="entry name" value="p450"/>
    <property type="match status" value="2"/>
</dbReference>
<accession>A0AA88X894</accession>
<evidence type="ECO:0000256" key="10">
    <source>
        <dbReference type="ARBA" id="ARBA00023136"/>
    </source>
</evidence>
<gene>
    <name evidence="11" type="ORF">RJ639_000666</name>
</gene>
<comment type="subcellular location">
    <subcellularLocation>
        <location evidence="1">Membrane</location>
    </subcellularLocation>
</comment>